<dbReference type="SUPFAM" id="SSF53474">
    <property type="entry name" value="alpha/beta-Hydrolases"/>
    <property type="match status" value="1"/>
</dbReference>
<accession>A0A1G6LJY8</accession>
<dbReference type="Pfam" id="PF08386">
    <property type="entry name" value="Abhydrolase_4"/>
    <property type="match status" value="1"/>
</dbReference>
<dbReference type="PANTHER" id="PTHR43248:SF25">
    <property type="entry name" value="AB HYDROLASE-1 DOMAIN-CONTAINING PROTEIN-RELATED"/>
    <property type="match status" value="1"/>
</dbReference>
<evidence type="ECO:0000259" key="4">
    <source>
        <dbReference type="Pfam" id="PF08386"/>
    </source>
</evidence>
<dbReference type="InterPro" id="IPR029058">
    <property type="entry name" value="AB_hydrolase_fold"/>
</dbReference>
<dbReference type="RefSeq" id="WP_228771414.1">
    <property type="nucleotide sequence ID" value="NZ_FMZZ01000002.1"/>
</dbReference>
<dbReference type="STRING" id="1271860.SAMN05216174_102116"/>
<dbReference type="Proteomes" id="UP000199501">
    <property type="component" value="Unassembled WGS sequence"/>
</dbReference>
<dbReference type="GO" id="GO:0016787">
    <property type="term" value="F:hydrolase activity"/>
    <property type="evidence" value="ECO:0007669"/>
    <property type="project" value="UniProtKB-KW"/>
</dbReference>
<evidence type="ECO:0000256" key="3">
    <source>
        <dbReference type="SAM" id="MobiDB-lite"/>
    </source>
</evidence>
<dbReference type="AlphaFoldDB" id="A0A1G6LJY8"/>
<feature type="domain" description="Peptidase S33 tripeptidyl aminopeptidase-like C-terminal" evidence="4">
    <location>
        <begin position="420"/>
        <end position="519"/>
    </location>
</feature>
<sequence length="521" mass="54170">MRVRRGAWLLPVALLAACTAGPSPRPGIVVKGEGGQVAPPSATEGPAPVPPLGEPGRSPIRWTACGPEVRDRLDRLAPPDWLKIDCGRVNGVLDSPYAPGQGTMRMQVLRAGTGPVPILVVNDIDGLPGSLYAARLAASLPREFLTRFSLVGLDRRGTGNSDAVRCVPDEVRAAMVDADPRELDVEGLVDQARTAGQQCSIVLESRLPALDTWRTAADAESVRVALGSDRLHAIGHGEGSRVLSVYAERHPDRVGRMVLDGLPDPNEDAVVTLEAVAAGADATFGAFAEDCAKRACELGSGARQALTEVLARAATEPMVAGSPERGPDQDVELNAGVVLRAVLTGLSDRRLWPELSKALADARGGVPDGLAALVAPIVVESDDLPAMFDATLVTKCNDTRSRLSTQQLTGAAKDWNTRFPVFGALVAEWLAVCSPWPVPSNPLPRPSAPTAPPIVVLGTATDPVTPLSGTEHAAQQLATAALVTWQGAGHGALGASPCASAAALAFLTDGKVPRDGTVCPP</sequence>
<dbReference type="PROSITE" id="PS51257">
    <property type="entry name" value="PROKAR_LIPOPROTEIN"/>
    <property type="match status" value="1"/>
</dbReference>
<keyword evidence="2" id="KW-0378">Hydrolase</keyword>
<dbReference type="Gene3D" id="3.40.50.1820">
    <property type="entry name" value="alpha/beta hydrolase"/>
    <property type="match status" value="1"/>
</dbReference>
<evidence type="ECO:0000313" key="5">
    <source>
        <dbReference type="EMBL" id="SDC43618.1"/>
    </source>
</evidence>
<dbReference type="EMBL" id="FMZZ01000002">
    <property type="protein sequence ID" value="SDC43618.1"/>
    <property type="molecule type" value="Genomic_DNA"/>
</dbReference>
<protein>
    <submittedName>
        <fullName evidence="5">TAP-like protein</fullName>
    </submittedName>
</protein>
<dbReference type="PANTHER" id="PTHR43248">
    <property type="entry name" value="2-SUCCINYL-6-HYDROXY-2,4-CYCLOHEXADIENE-1-CARBOXYLATE SYNTHASE"/>
    <property type="match status" value="1"/>
</dbReference>
<evidence type="ECO:0000256" key="1">
    <source>
        <dbReference type="ARBA" id="ARBA00010088"/>
    </source>
</evidence>
<comment type="similarity">
    <text evidence="1">Belongs to the peptidase S33 family.</text>
</comment>
<name>A0A1G6LJY8_9PSEU</name>
<evidence type="ECO:0000256" key="2">
    <source>
        <dbReference type="ARBA" id="ARBA00022801"/>
    </source>
</evidence>
<organism evidence="5 6">
    <name type="scientific">Actinokineospora iranica</name>
    <dbReference type="NCBI Taxonomy" id="1271860"/>
    <lineage>
        <taxon>Bacteria</taxon>
        <taxon>Bacillati</taxon>
        <taxon>Actinomycetota</taxon>
        <taxon>Actinomycetes</taxon>
        <taxon>Pseudonocardiales</taxon>
        <taxon>Pseudonocardiaceae</taxon>
        <taxon>Actinokineospora</taxon>
    </lineage>
</organism>
<gene>
    <name evidence="5" type="ORF">SAMN05216174_102116</name>
</gene>
<proteinExistence type="inferred from homology"/>
<dbReference type="InterPro" id="IPR013595">
    <property type="entry name" value="Pept_S33_TAP-like_C"/>
</dbReference>
<reference evidence="6" key="1">
    <citation type="submission" date="2016-10" db="EMBL/GenBank/DDBJ databases">
        <authorList>
            <person name="Varghese N."/>
            <person name="Submissions S."/>
        </authorList>
    </citation>
    <scope>NUCLEOTIDE SEQUENCE [LARGE SCALE GENOMIC DNA]</scope>
    <source>
        <strain evidence="6">IBRC-M 10403</strain>
    </source>
</reference>
<feature type="region of interest" description="Disordered" evidence="3">
    <location>
        <begin position="33"/>
        <end position="59"/>
    </location>
</feature>
<dbReference type="InterPro" id="IPR051601">
    <property type="entry name" value="Serine_prot/Carboxylest_S33"/>
</dbReference>
<evidence type="ECO:0000313" key="6">
    <source>
        <dbReference type="Proteomes" id="UP000199501"/>
    </source>
</evidence>
<keyword evidence="6" id="KW-1185">Reference proteome</keyword>